<dbReference type="InterPro" id="IPR003107">
    <property type="entry name" value="HAT"/>
</dbReference>
<dbReference type="Pfam" id="PF00348">
    <property type="entry name" value="polyprenyl_synt"/>
    <property type="match status" value="1"/>
</dbReference>
<dbReference type="SUPFAM" id="SSF54928">
    <property type="entry name" value="RNA-binding domain, RBD"/>
    <property type="match status" value="2"/>
</dbReference>
<dbReference type="InterPro" id="IPR000092">
    <property type="entry name" value="Polyprenyl_synt"/>
</dbReference>
<feature type="compositionally biased region" description="Low complexity" evidence="7">
    <location>
        <begin position="780"/>
        <end position="792"/>
    </location>
</feature>
<dbReference type="PROSITE" id="PS00723">
    <property type="entry name" value="POLYPRENYL_SYNTHASE_1"/>
    <property type="match status" value="1"/>
</dbReference>
<dbReference type="EMBL" id="JAVFWL010000004">
    <property type="protein sequence ID" value="KAK6750439.1"/>
    <property type="molecule type" value="Genomic_DNA"/>
</dbReference>
<dbReference type="InterPro" id="IPR033749">
    <property type="entry name" value="Polyprenyl_synt_CS"/>
</dbReference>
<keyword evidence="10" id="KW-1185">Reference proteome</keyword>
<dbReference type="InterPro" id="IPR011990">
    <property type="entry name" value="TPR-like_helical_dom_sf"/>
</dbReference>
<evidence type="ECO:0000313" key="9">
    <source>
        <dbReference type="EMBL" id="KAK6750439.1"/>
    </source>
</evidence>
<evidence type="ECO:0000256" key="5">
    <source>
        <dbReference type="ARBA" id="ARBA00023242"/>
    </source>
</evidence>
<feature type="region of interest" description="Disordered" evidence="7">
    <location>
        <begin position="489"/>
        <end position="601"/>
    </location>
</feature>
<feature type="compositionally biased region" description="Polar residues" evidence="7">
    <location>
        <begin position="582"/>
        <end position="600"/>
    </location>
</feature>
<dbReference type="InterPro" id="IPR008949">
    <property type="entry name" value="Isoprenoid_synthase_dom_sf"/>
</dbReference>
<evidence type="ECO:0000256" key="2">
    <source>
        <dbReference type="ARBA" id="ARBA00022723"/>
    </source>
</evidence>
<dbReference type="SUPFAM" id="SSF48576">
    <property type="entry name" value="Terpenoid synthases"/>
    <property type="match status" value="1"/>
</dbReference>
<keyword evidence="3" id="KW-0677">Repeat</keyword>
<dbReference type="PANTHER" id="PTHR12001">
    <property type="entry name" value="GERANYLGERANYL PYROPHOSPHATE SYNTHASE"/>
    <property type="match status" value="1"/>
</dbReference>
<dbReference type="PROSITE" id="PS50102">
    <property type="entry name" value="RRM"/>
    <property type="match status" value="2"/>
</dbReference>
<dbReference type="SMART" id="SM00360">
    <property type="entry name" value="RRM"/>
    <property type="match status" value="2"/>
</dbReference>
<organism evidence="9 10">
    <name type="scientific">Necator americanus</name>
    <name type="common">Human hookworm</name>
    <dbReference type="NCBI Taxonomy" id="51031"/>
    <lineage>
        <taxon>Eukaryota</taxon>
        <taxon>Metazoa</taxon>
        <taxon>Ecdysozoa</taxon>
        <taxon>Nematoda</taxon>
        <taxon>Chromadorea</taxon>
        <taxon>Rhabditida</taxon>
        <taxon>Rhabditina</taxon>
        <taxon>Rhabditomorpha</taxon>
        <taxon>Strongyloidea</taxon>
        <taxon>Ancylostomatidae</taxon>
        <taxon>Bunostominae</taxon>
        <taxon>Necator</taxon>
    </lineage>
</organism>
<feature type="compositionally biased region" description="Basic and acidic residues" evidence="7">
    <location>
        <begin position="503"/>
        <end position="529"/>
    </location>
</feature>
<dbReference type="PANTHER" id="PTHR12001:SF44">
    <property type="entry name" value="GERANYLGERANYL PYROPHOSPHATE SYNTHASE"/>
    <property type="match status" value="1"/>
</dbReference>
<keyword evidence="4" id="KW-0460">Magnesium</keyword>
<keyword evidence="2" id="KW-0479">Metal-binding</keyword>
<dbReference type="InterPro" id="IPR008847">
    <property type="entry name" value="Suf"/>
</dbReference>
<dbReference type="Pfam" id="PF05843">
    <property type="entry name" value="Suf"/>
    <property type="match status" value="1"/>
</dbReference>
<feature type="region of interest" description="Disordered" evidence="7">
    <location>
        <begin position="1"/>
        <end position="24"/>
    </location>
</feature>
<proteinExistence type="predicted"/>
<evidence type="ECO:0000256" key="1">
    <source>
        <dbReference type="ARBA" id="ARBA00004123"/>
    </source>
</evidence>
<dbReference type="InterPro" id="IPR000504">
    <property type="entry name" value="RRM_dom"/>
</dbReference>
<protein>
    <recommendedName>
        <fullName evidence="8">RRM domain-containing protein</fullName>
    </recommendedName>
</protein>
<dbReference type="InterPro" id="IPR012677">
    <property type="entry name" value="Nucleotide-bd_a/b_plait_sf"/>
</dbReference>
<dbReference type="Proteomes" id="UP001303046">
    <property type="component" value="Unassembled WGS sequence"/>
</dbReference>
<keyword evidence="5" id="KW-0539">Nucleus</keyword>
<name>A0ABR1DIZ5_NECAM</name>
<feature type="domain" description="RRM" evidence="8">
    <location>
        <begin position="695"/>
        <end position="771"/>
    </location>
</feature>
<reference evidence="9 10" key="1">
    <citation type="submission" date="2023-08" db="EMBL/GenBank/DDBJ databases">
        <title>A Necator americanus chromosomal reference genome.</title>
        <authorList>
            <person name="Ilik V."/>
            <person name="Petrzelkova K.J."/>
            <person name="Pardy F."/>
            <person name="Fuh T."/>
            <person name="Niatou-Singa F.S."/>
            <person name="Gouil Q."/>
            <person name="Baker L."/>
            <person name="Ritchie M.E."/>
            <person name="Jex A.R."/>
            <person name="Gazzola D."/>
            <person name="Li H."/>
            <person name="Toshio Fujiwara R."/>
            <person name="Zhan B."/>
            <person name="Aroian R.V."/>
            <person name="Pafco B."/>
            <person name="Schwarz E.M."/>
        </authorList>
    </citation>
    <scope>NUCLEOTIDE SEQUENCE [LARGE SCALE GENOMIC DNA]</scope>
    <source>
        <strain evidence="9 10">Aroian</strain>
        <tissue evidence="9">Whole animal</tissue>
    </source>
</reference>
<dbReference type="Gene3D" id="3.30.70.330">
    <property type="match status" value="2"/>
</dbReference>
<feature type="region of interest" description="Disordered" evidence="7">
    <location>
        <begin position="769"/>
        <end position="796"/>
    </location>
</feature>
<dbReference type="Gene3D" id="1.10.600.10">
    <property type="entry name" value="Farnesyl Diphosphate Synthase"/>
    <property type="match status" value="1"/>
</dbReference>
<feature type="domain" description="RRM" evidence="8">
    <location>
        <begin position="606"/>
        <end position="680"/>
    </location>
</feature>
<evidence type="ECO:0000256" key="6">
    <source>
        <dbReference type="PROSITE-ProRule" id="PRU00176"/>
    </source>
</evidence>
<evidence type="ECO:0000256" key="7">
    <source>
        <dbReference type="SAM" id="MobiDB-lite"/>
    </source>
</evidence>
<comment type="subcellular location">
    <subcellularLocation>
        <location evidence="1">Nucleus</location>
    </subcellularLocation>
</comment>
<evidence type="ECO:0000259" key="8">
    <source>
        <dbReference type="PROSITE" id="PS50102"/>
    </source>
</evidence>
<evidence type="ECO:0000313" key="10">
    <source>
        <dbReference type="Proteomes" id="UP001303046"/>
    </source>
</evidence>
<keyword evidence="6" id="KW-0694">RNA-binding</keyword>
<dbReference type="SUPFAM" id="SSF48452">
    <property type="entry name" value="TPR-like"/>
    <property type="match status" value="1"/>
</dbReference>
<dbReference type="Gene3D" id="1.25.40.10">
    <property type="entry name" value="Tetratricopeptide repeat domain"/>
    <property type="match status" value="2"/>
</dbReference>
<accession>A0ABR1DIZ5</accession>
<dbReference type="SMART" id="SM00386">
    <property type="entry name" value="HAT"/>
    <property type="match status" value="8"/>
</dbReference>
<dbReference type="CDD" id="cd00685">
    <property type="entry name" value="Trans_IPPS_HT"/>
    <property type="match status" value="1"/>
</dbReference>
<gene>
    <name evidence="9" type="primary">Necator_chrIV.g15720</name>
    <name evidence="9" type="ORF">RB195_002425</name>
</gene>
<dbReference type="SFLD" id="SFLDS00005">
    <property type="entry name" value="Isoprenoid_Synthase_Type_I"/>
    <property type="match status" value="1"/>
</dbReference>
<evidence type="ECO:0000256" key="3">
    <source>
        <dbReference type="ARBA" id="ARBA00022737"/>
    </source>
</evidence>
<sequence>MVEEEIDSIEMDEMERNDEEMEDLDEKISDLKRKLAENPNDTQLNQQLISLFRNNGDLDEATEAREKMVARAPLCTKIWLEWIQDERSAGADRERLEKLFERAVFDSNSVEIWMELVQWACGVDPVFAREKFEDAVSAIGLRVDVGGMIWQSYLCFEEALLAGDETCEKQVKAVKSLFKRALRIPNVDLADTWKSYLEFAGESIDEEIQGLYEASTNLMKDFSKFEMKLAETDDSLDAFYEYLSFEKEKDDPGRIQSFYDRMLDKHPDNENVWFDYGQWCETQLKVHSISCRVYRRAVRHCPYSCALWQQTLLALERAGAPTTEIDEMWSSARETISTAEDGRALYRTYLYMLRRRADIADKDFSKMAEVFEEGAKSLKEWFGTHDWDQQAAYRRNWAYFAYTKLKDAKKGKQIWDDILASGGGRFAEKWIEAVKLERQFGFIEGARKLLYRALNSVSDHPTTVFEYFIQFEREEGTLEQLDKALEKVNAQAAHRATRTQSQKQKEEFPGKKDHPKEKHGTSRDADSKTTHRKRTGPEPDNSPPAKKQIKHSDEVDPGPVHRTHSKDKDGFIMPMLPAKKAATTSVSNPPDQPAGSSSASVKDEKYTVFISNLDFKTTPEKIKEVLEGVVEVRLVYRGMSKLTKGYGFVDLDSEKNLRKALANDRIPINGRPMLISVNDPEKRVGFKYSTGLEKTKLFVRNVHYDCTEDQLKEAFSVFGAVKAVRIVTHSSGKPKGVAYVEFDNEEGAQKALEAPEVILLERKLHVTLSNPPKKADKTEPSPSTSNFTPSTSTDRKMALSMVPRGVKAASSKATNDMAAYSNGNSVTTDEEHLLAPFDYIRSMPGKQVRGKLAIAFNVWLKISEDKLSTIMEIVQMLHNASLMIDDIEDNSVLRRGLPVTHHIYGTPRTINTANYVYFIALEKCIRLSPKAVAIFADQMLELHKGQGKELFWRDTVTCPTEAEYEEMVIQKTGGLFFLAVKLIELFSEEDYDFSSLLTEMSLFFQIRDDYLNLVSDDMAKQKSFAEDLTEGKFSYPIIHAIRSSPLSSNDDPVLNILRQRTEDVEVKKYCINVIKERNSLDHTLSRLRVISSKIRAAISALGGNSKLEEVMELLERGIIS</sequence>
<dbReference type="InterPro" id="IPR035979">
    <property type="entry name" value="RBD_domain_sf"/>
</dbReference>
<evidence type="ECO:0000256" key="4">
    <source>
        <dbReference type="ARBA" id="ARBA00022842"/>
    </source>
</evidence>
<comment type="caution">
    <text evidence="9">The sequence shown here is derived from an EMBL/GenBank/DDBJ whole genome shotgun (WGS) entry which is preliminary data.</text>
</comment>
<dbReference type="Pfam" id="PF00076">
    <property type="entry name" value="RRM_1"/>
    <property type="match status" value="2"/>
</dbReference>